<dbReference type="PROSITE" id="PS50943">
    <property type="entry name" value="HTH_CROC1"/>
    <property type="match status" value="1"/>
</dbReference>
<feature type="domain" description="HTH cro/C1-type" evidence="5">
    <location>
        <begin position="4"/>
        <end position="50"/>
    </location>
</feature>
<dbReference type="Pfam" id="PF13377">
    <property type="entry name" value="Peripla_BP_3"/>
    <property type="match status" value="1"/>
</dbReference>
<sequence length="330" mass="36753">MRNHRISLQDIATLAGVTKMTVSRYLRDSRQVSSVTGKKIADVLEEVNYVPSRAPNMLLNAKSSAIGVLIPSFQNIIFSDILSGLESMTSKNGYQLLISEYNYSREAEEKQIINLLSYDIEGLVLSEKTHTMRAQSYLHSAKIPIVEIMDTLEPKIDMEVGLDNRIAAFEMVSAMIRRGKRNIYYFSSRDDQRDNQRDIGYQLAMKTNGLIPRRISPNSMSSFTLGSTMLKQVLQEEIIPDGIFCTNDDIAVGVLLECLKLGISVPDEMAIAGFHGLDIGKTVTPSLASVITPRFAIGQKSAELIIQRINNNLVDNSIDLGFEIFHGETI</sequence>
<keyword evidence="7" id="KW-1185">Reference proteome</keyword>
<dbReference type="InterPro" id="IPR010982">
    <property type="entry name" value="Lambda_DNA-bd_dom_sf"/>
</dbReference>
<name>A0ABW9EYC6_9GAMM</name>
<dbReference type="EMBL" id="JBBEST010000003">
    <property type="protein sequence ID" value="MFM1346773.1"/>
    <property type="molecule type" value="Genomic_DNA"/>
</dbReference>
<dbReference type="RefSeq" id="WP_050077204.1">
    <property type="nucleotide sequence ID" value="NZ_CABHYG010000011.1"/>
</dbReference>
<keyword evidence="1" id="KW-0805">Transcription regulation</keyword>
<evidence type="ECO:0000259" key="4">
    <source>
        <dbReference type="PROSITE" id="PS50932"/>
    </source>
</evidence>
<dbReference type="Gene3D" id="3.40.50.2300">
    <property type="match status" value="2"/>
</dbReference>
<dbReference type="Pfam" id="PF00356">
    <property type="entry name" value="LacI"/>
    <property type="match status" value="1"/>
</dbReference>
<reference evidence="6 7" key="1">
    <citation type="journal article" date="2024" name="Infect. Genet. Evol.">
        <title>Characteristics and comparative genome analysis of Yersinia enterocolitica and related species associated with human infections in Switzerland 2019-2023.</title>
        <authorList>
            <person name="Stevens M.J.A."/>
            <person name="Horlbog J.A."/>
            <person name="Diethelm A."/>
            <person name="Stephan R."/>
            <person name="Nuesch-Inderbinen M."/>
        </authorList>
    </citation>
    <scope>NUCLEOTIDE SEQUENCE [LARGE SCALE GENOMIC DNA]</scope>
    <source>
        <strain evidence="6 7">N20-0302</strain>
    </source>
</reference>
<evidence type="ECO:0000256" key="1">
    <source>
        <dbReference type="ARBA" id="ARBA00023015"/>
    </source>
</evidence>
<dbReference type="SMART" id="SM00354">
    <property type="entry name" value="HTH_LACI"/>
    <property type="match status" value="1"/>
</dbReference>
<dbReference type="PANTHER" id="PTHR30146:SF37">
    <property type="entry name" value="HTH-TYPE TRANSCRIPTIONAL REGULATOR IDNR"/>
    <property type="match status" value="1"/>
</dbReference>
<evidence type="ECO:0000256" key="2">
    <source>
        <dbReference type="ARBA" id="ARBA00023125"/>
    </source>
</evidence>
<feature type="domain" description="HTH lacI-type" evidence="4">
    <location>
        <begin position="6"/>
        <end position="60"/>
    </location>
</feature>
<accession>A0ABW9EYC6</accession>
<protein>
    <submittedName>
        <fullName evidence="6">Substrate-binding domain-containing protein</fullName>
    </submittedName>
</protein>
<evidence type="ECO:0000313" key="6">
    <source>
        <dbReference type="EMBL" id="MFM1346773.1"/>
    </source>
</evidence>
<evidence type="ECO:0000259" key="5">
    <source>
        <dbReference type="PROSITE" id="PS50943"/>
    </source>
</evidence>
<dbReference type="CDD" id="cd01392">
    <property type="entry name" value="HTH_LacI"/>
    <property type="match status" value="1"/>
</dbReference>
<dbReference type="InterPro" id="IPR001387">
    <property type="entry name" value="Cro/C1-type_HTH"/>
</dbReference>
<gene>
    <name evidence="6" type="ORF">WFP14_09410</name>
</gene>
<dbReference type="GeneID" id="93970899"/>
<proteinExistence type="predicted"/>
<evidence type="ECO:0000313" key="7">
    <source>
        <dbReference type="Proteomes" id="UP001629523"/>
    </source>
</evidence>
<evidence type="ECO:0000256" key="3">
    <source>
        <dbReference type="ARBA" id="ARBA00023163"/>
    </source>
</evidence>
<comment type="caution">
    <text evidence="6">The sequence shown here is derived from an EMBL/GenBank/DDBJ whole genome shotgun (WGS) entry which is preliminary data.</text>
</comment>
<keyword evidence="2" id="KW-0238">DNA-binding</keyword>
<dbReference type="Gene3D" id="1.10.260.40">
    <property type="entry name" value="lambda repressor-like DNA-binding domains"/>
    <property type="match status" value="1"/>
</dbReference>
<dbReference type="PROSITE" id="PS50932">
    <property type="entry name" value="HTH_LACI_2"/>
    <property type="match status" value="1"/>
</dbReference>
<dbReference type="InterPro" id="IPR000843">
    <property type="entry name" value="HTH_LacI"/>
</dbReference>
<dbReference type="InterPro" id="IPR028082">
    <property type="entry name" value="Peripla_BP_I"/>
</dbReference>
<dbReference type="SUPFAM" id="SSF53822">
    <property type="entry name" value="Periplasmic binding protein-like I"/>
    <property type="match status" value="1"/>
</dbReference>
<organism evidence="6 7">
    <name type="scientific">Yersinia proxima</name>
    <dbReference type="NCBI Taxonomy" id="2890316"/>
    <lineage>
        <taxon>Bacteria</taxon>
        <taxon>Pseudomonadati</taxon>
        <taxon>Pseudomonadota</taxon>
        <taxon>Gammaproteobacteria</taxon>
        <taxon>Enterobacterales</taxon>
        <taxon>Yersiniaceae</taxon>
        <taxon>Yersinia</taxon>
    </lineage>
</organism>
<dbReference type="PANTHER" id="PTHR30146">
    <property type="entry name" value="LACI-RELATED TRANSCRIPTIONAL REPRESSOR"/>
    <property type="match status" value="1"/>
</dbReference>
<dbReference type="PROSITE" id="PS00356">
    <property type="entry name" value="HTH_LACI_1"/>
    <property type="match status" value="1"/>
</dbReference>
<dbReference type="CDD" id="cd01575">
    <property type="entry name" value="PBP1_GntR"/>
    <property type="match status" value="1"/>
</dbReference>
<dbReference type="Proteomes" id="UP001629523">
    <property type="component" value="Unassembled WGS sequence"/>
</dbReference>
<keyword evidence="3" id="KW-0804">Transcription</keyword>
<dbReference type="SUPFAM" id="SSF47413">
    <property type="entry name" value="lambda repressor-like DNA-binding domains"/>
    <property type="match status" value="1"/>
</dbReference>
<dbReference type="InterPro" id="IPR046335">
    <property type="entry name" value="LacI/GalR-like_sensor"/>
</dbReference>